<accession>A0A1Z2XJ25</accession>
<evidence type="ECO:0000313" key="6">
    <source>
        <dbReference type="Proteomes" id="UP000186351"/>
    </source>
</evidence>
<keyword evidence="3" id="KW-0233">DNA recombination</keyword>
<dbReference type="SUPFAM" id="SSF56349">
    <property type="entry name" value="DNA breaking-rejoining enzymes"/>
    <property type="match status" value="1"/>
</dbReference>
<protein>
    <submittedName>
        <fullName evidence="5">Integrase</fullName>
    </submittedName>
</protein>
<dbReference type="GO" id="GO:0003677">
    <property type="term" value="F:DNA binding"/>
    <property type="evidence" value="ECO:0007669"/>
    <property type="project" value="UniProtKB-KW"/>
</dbReference>
<dbReference type="KEGG" id="pary:A4V02_06945"/>
<name>A0A1B1S9L3_9BACT</name>
<dbReference type="Pfam" id="PF00589">
    <property type="entry name" value="Phage_integrase"/>
    <property type="match status" value="1"/>
</dbReference>
<reference evidence="6" key="1">
    <citation type="submission" date="2016-04" db="EMBL/GenBank/DDBJ databases">
        <title>Complete Genome Sequences of Twelve Strains of a Stable Defined Moderately Diverse Mouse Microbiota 2 (sDMDMm2).</title>
        <authorList>
            <person name="Uchimura Y."/>
            <person name="Wyss M."/>
            <person name="Brugiroux S."/>
            <person name="Limenitakis J.P."/>
            <person name="Stecher B."/>
            <person name="McCoy K.D."/>
            <person name="Macpherson A.J."/>
        </authorList>
    </citation>
    <scope>NUCLEOTIDE SEQUENCE [LARGE SCALE GENOMIC DNA]</scope>
    <source>
        <strain evidence="6">YL27</strain>
    </source>
</reference>
<dbReference type="GeneID" id="65536590"/>
<dbReference type="Gene3D" id="1.10.443.10">
    <property type="entry name" value="Intergrase catalytic core"/>
    <property type="match status" value="1"/>
</dbReference>
<dbReference type="InterPro" id="IPR010998">
    <property type="entry name" value="Integrase_recombinase_N"/>
</dbReference>
<dbReference type="InterPro" id="IPR050090">
    <property type="entry name" value="Tyrosine_recombinase_XerCD"/>
</dbReference>
<dbReference type="InterPro" id="IPR025269">
    <property type="entry name" value="SAM-like_dom"/>
</dbReference>
<dbReference type="InterPro" id="IPR002104">
    <property type="entry name" value="Integrase_catalytic"/>
</dbReference>
<evidence type="ECO:0000256" key="1">
    <source>
        <dbReference type="ARBA" id="ARBA00008857"/>
    </source>
</evidence>
<keyword evidence="2" id="KW-0238">DNA-binding</keyword>
<feature type="domain" description="Tyr recombinase" evidence="4">
    <location>
        <begin position="230"/>
        <end position="406"/>
    </location>
</feature>
<dbReference type="Proteomes" id="UP000186351">
    <property type="component" value="Chromosome"/>
</dbReference>
<organism evidence="5 6">
    <name type="scientific">Muribaculum intestinale</name>
    <dbReference type="NCBI Taxonomy" id="1796646"/>
    <lineage>
        <taxon>Bacteria</taxon>
        <taxon>Pseudomonadati</taxon>
        <taxon>Bacteroidota</taxon>
        <taxon>Bacteroidia</taxon>
        <taxon>Bacteroidales</taxon>
        <taxon>Muribaculaceae</taxon>
        <taxon>Muribaculum</taxon>
    </lineage>
</organism>
<dbReference type="STRING" id="1796646.A4V02_06945"/>
<gene>
    <name evidence="5" type="ORF">A4V02_06945</name>
</gene>
<dbReference type="CDD" id="cd01185">
    <property type="entry name" value="INTN1_C_like"/>
    <property type="match status" value="1"/>
</dbReference>
<dbReference type="GO" id="GO:0015074">
    <property type="term" value="P:DNA integration"/>
    <property type="evidence" value="ECO:0007669"/>
    <property type="project" value="InterPro"/>
</dbReference>
<dbReference type="InterPro" id="IPR013762">
    <property type="entry name" value="Integrase-like_cat_sf"/>
</dbReference>
<evidence type="ECO:0000256" key="3">
    <source>
        <dbReference type="ARBA" id="ARBA00023172"/>
    </source>
</evidence>
<dbReference type="RefSeq" id="WP_068960801.1">
    <property type="nucleotide sequence ID" value="NZ_CAJTCT010000091.1"/>
</dbReference>
<accession>A0A1B1S9L3</accession>
<evidence type="ECO:0000313" key="5">
    <source>
        <dbReference type="EMBL" id="ANU63486.1"/>
    </source>
</evidence>
<dbReference type="EMBL" id="CP015402">
    <property type="protein sequence ID" value="ANU63486.1"/>
    <property type="molecule type" value="Genomic_DNA"/>
</dbReference>
<dbReference type="InterPro" id="IPR011010">
    <property type="entry name" value="DNA_brk_join_enz"/>
</dbReference>
<dbReference type="PROSITE" id="PS51898">
    <property type="entry name" value="TYR_RECOMBINASE"/>
    <property type="match status" value="1"/>
</dbReference>
<dbReference type="PANTHER" id="PTHR30349:SF41">
    <property type="entry name" value="INTEGRASE_RECOMBINASE PROTEIN MJ0367-RELATED"/>
    <property type="match status" value="1"/>
</dbReference>
<dbReference type="GO" id="GO:0006310">
    <property type="term" value="P:DNA recombination"/>
    <property type="evidence" value="ECO:0007669"/>
    <property type="project" value="UniProtKB-KW"/>
</dbReference>
<keyword evidence="6" id="KW-1185">Reference proteome</keyword>
<dbReference type="Gene3D" id="1.10.150.130">
    <property type="match status" value="1"/>
</dbReference>
<proteinExistence type="inferred from homology"/>
<dbReference type="PANTHER" id="PTHR30349">
    <property type="entry name" value="PHAGE INTEGRASE-RELATED"/>
    <property type="match status" value="1"/>
</dbReference>
<evidence type="ECO:0000256" key="2">
    <source>
        <dbReference type="ARBA" id="ARBA00023125"/>
    </source>
</evidence>
<dbReference type="AlphaFoldDB" id="A0A1B1S9L3"/>
<dbReference type="Pfam" id="PF13102">
    <property type="entry name" value="Phage_int_SAM_5"/>
    <property type="match status" value="1"/>
</dbReference>
<sequence>MSCASPEQNPKLQQSELKDGRASLYLEFYLGRSETPVLDDEGNQVFYTSGAMTGKPKYQVKHIRKRENLNLYIWLHPRNTQERLQNKNTLALAEKIRFEREQEFLEDREGYRLKKERQRDFLQYYRDFFNENPNLSRMMKCSIRQSYTKFINFLHESPRYSLYDTVLRMEQLTPDMVTAFTDYLKKHGTGEGPKGMYGRFKKVVTAAFDEGLIKKHPCKGITIKWDRNSFSKEILSPDEIKRLMATRYKGENTEMQRAFIFCLFTGIRWCDVKLLTYANVDPMTKTLRFQQKKVRNISSRSWVTTPLTDDMLALVGEPTTNDHSTEPIFKIGPYVSCNQQLKKWVAEAGIRKKISWHCSRHSFAVNLLSNGANIKTVADLMGHSSITMTEKYLHVVDSFKQDAIHSLGSISYGMS</sequence>
<evidence type="ECO:0000259" key="4">
    <source>
        <dbReference type="PROSITE" id="PS51898"/>
    </source>
</evidence>
<dbReference type="OrthoDB" id="9806835at2"/>
<comment type="similarity">
    <text evidence="1">Belongs to the 'phage' integrase family.</text>
</comment>